<dbReference type="InterPro" id="IPR050723">
    <property type="entry name" value="CFA/CMAS"/>
</dbReference>
<keyword evidence="5" id="KW-0443">Lipid metabolism</keyword>
<dbReference type="PANTHER" id="PTHR43667">
    <property type="entry name" value="CYCLOPROPANE-FATTY-ACYL-PHOSPHOLIPID SYNTHASE"/>
    <property type="match status" value="1"/>
</dbReference>
<sequence length="436" mass="48827">MTSRVWDAYVAFARTQILSTLQNGISIGCLDIQEGSDKYHFGDPGGGVVAEFEVARKDFWGRVMLSHDLGFADAYITGDFTTGDLKAIMKLWIDNRDSLAGLSGVANNIITYVSTRLIHYFGHSLEKSLAHCQLGYDPSNALFAAMLSEEMTYSSAIWADDEGGVRGDLEGARRPGDLEAAQARKIHTILTRARVGPGSRILEIGSGWGALSIAAAKLGCTVDTVTLSVNQKNLAEERIRSLNLQDKIRVHLLDYRSLPPAFEHAFDAFVSIEMIEAVGYKNLPKYFNIVDWALKRDRGTAVIVSSTQPENRHTMLQTTDYSRQYQWPNCFIPSATHMISTATQSTSGNLTMHSAEDFSTHYPRTLREWSRRMQENWAAKIAPALAIERPDVMDLEAYKRSWLFMFDYAESGYVKAYTTLHMFTFVRPENVLQACD</sequence>
<dbReference type="STRING" id="1314781.A0A165PUW0"/>
<accession>A0A165PUW0</accession>
<evidence type="ECO:0000313" key="7">
    <source>
        <dbReference type="Proteomes" id="UP000077266"/>
    </source>
</evidence>
<comment type="similarity">
    <text evidence="1">Belongs to the CFA/CMAS family.</text>
</comment>
<reference evidence="6 7" key="1">
    <citation type="journal article" date="2016" name="Mol. Biol. Evol.">
        <title>Comparative Genomics of Early-Diverging Mushroom-Forming Fungi Provides Insights into the Origins of Lignocellulose Decay Capabilities.</title>
        <authorList>
            <person name="Nagy L.G."/>
            <person name="Riley R."/>
            <person name="Tritt A."/>
            <person name="Adam C."/>
            <person name="Daum C."/>
            <person name="Floudas D."/>
            <person name="Sun H."/>
            <person name="Yadav J.S."/>
            <person name="Pangilinan J."/>
            <person name="Larsson K.H."/>
            <person name="Matsuura K."/>
            <person name="Barry K."/>
            <person name="Labutti K."/>
            <person name="Kuo R."/>
            <person name="Ohm R.A."/>
            <person name="Bhattacharya S.S."/>
            <person name="Shirouzu T."/>
            <person name="Yoshinaga Y."/>
            <person name="Martin F.M."/>
            <person name="Grigoriev I.V."/>
            <person name="Hibbett D.S."/>
        </authorList>
    </citation>
    <scope>NUCLEOTIDE SEQUENCE [LARGE SCALE GENOMIC DNA]</scope>
    <source>
        <strain evidence="6 7">HHB12029</strain>
    </source>
</reference>
<proteinExistence type="inferred from homology"/>
<gene>
    <name evidence="6" type="ORF">EXIGLDRAFT_732943</name>
</gene>
<dbReference type="AlphaFoldDB" id="A0A165PUW0"/>
<dbReference type="CDD" id="cd02440">
    <property type="entry name" value="AdoMet_MTases"/>
    <property type="match status" value="1"/>
</dbReference>
<dbReference type="InParanoid" id="A0A165PUW0"/>
<dbReference type="Gene3D" id="3.40.50.150">
    <property type="entry name" value="Vaccinia Virus protein VP39"/>
    <property type="match status" value="1"/>
</dbReference>
<dbReference type="OrthoDB" id="8300214at2759"/>
<evidence type="ECO:0000256" key="1">
    <source>
        <dbReference type="ARBA" id="ARBA00010815"/>
    </source>
</evidence>
<dbReference type="GO" id="GO:0008610">
    <property type="term" value="P:lipid biosynthetic process"/>
    <property type="evidence" value="ECO:0007669"/>
    <property type="project" value="InterPro"/>
</dbReference>
<evidence type="ECO:0000256" key="4">
    <source>
        <dbReference type="ARBA" id="ARBA00022691"/>
    </source>
</evidence>
<dbReference type="Proteomes" id="UP000077266">
    <property type="component" value="Unassembled WGS sequence"/>
</dbReference>
<dbReference type="InterPro" id="IPR029063">
    <property type="entry name" value="SAM-dependent_MTases_sf"/>
</dbReference>
<dbReference type="EMBL" id="KV425887">
    <property type="protein sequence ID" value="KZW02699.1"/>
    <property type="molecule type" value="Genomic_DNA"/>
</dbReference>
<evidence type="ECO:0000256" key="2">
    <source>
        <dbReference type="ARBA" id="ARBA00022603"/>
    </source>
</evidence>
<evidence type="ECO:0000256" key="5">
    <source>
        <dbReference type="ARBA" id="ARBA00023098"/>
    </source>
</evidence>
<keyword evidence="2" id="KW-0489">Methyltransferase</keyword>
<dbReference type="Pfam" id="PF02353">
    <property type="entry name" value="CMAS"/>
    <property type="match status" value="1"/>
</dbReference>
<dbReference type="GO" id="GO:0032259">
    <property type="term" value="P:methylation"/>
    <property type="evidence" value="ECO:0007669"/>
    <property type="project" value="UniProtKB-KW"/>
</dbReference>
<dbReference type="PIRSF" id="PIRSF003085">
    <property type="entry name" value="CMAS"/>
    <property type="match status" value="1"/>
</dbReference>
<keyword evidence="3" id="KW-0808">Transferase</keyword>
<dbReference type="InterPro" id="IPR003333">
    <property type="entry name" value="CMAS"/>
</dbReference>
<protein>
    <submittedName>
        <fullName evidence="6">CFS1-like protein</fullName>
    </submittedName>
</protein>
<evidence type="ECO:0000256" key="3">
    <source>
        <dbReference type="ARBA" id="ARBA00022679"/>
    </source>
</evidence>
<dbReference type="SUPFAM" id="SSF53335">
    <property type="entry name" value="S-adenosyl-L-methionine-dependent methyltransferases"/>
    <property type="match status" value="1"/>
</dbReference>
<dbReference type="PANTHER" id="PTHR43667:SF2">
    <property type="entry name" value="FATTY ACID C-METHYL TRANSFERASE"/>
    <property type="match status" value="1"/>
</dbReference>
<dbReference type="PROSITE" id="PS51257">
    <property type="entry name" value="PROKAR_LIPOPROTEIN"/>
    <property type="match status" value="1"/>
</dbReference>
<dbReference type="GO" id="GO:0008168">
    <property type="term" value="F:methyltransferase activity"/>
    <property type="evidence" value="ECO:0007669"/>
    <property type="project" value="UniProtKB-KW"/>
</dbReference>
<evidence type="ECO:0000313" key="6">
    <source>
        <dbReference type="EMBL" id="KZW02699.1"/>
    </source>
</evidence>
<organism evidence="6 7">
    <name type="scientific">Exidia glandulosa HHB12029</name>
    <dbReference type="NCBI Taxonomy" id="1314781"/>
    <lineage>
        <taxon>Eukaryota</taxon>
        <taxon>Fungi</taxon>
        <taxon>Dikarya</taxon>
        <taxon>Basidiomycota</taxon>
        <taxon>Agaricomycotina</taxon>
        <taxon>Agaricomycetes</taxon>
        <taxon>Auriculariales</taxon>
        <taxon>Exidiaceae</taxon>
        <taxon>Exidia</taxon>
    </lineage>
</organism>
<keyword evidence="4" id="KW-0949">S-adenosyl-L-methionine</keyword>
<keyword evidence="7" id="KW-1185">Reference proteome</keyword>
<name>A0A165PUW0_EXIGL</name>